<comment type="pathway">
    <text evidence="5">Purine metabolism; AMP biosynthesis via salvage pathway; AMP from ADP: step 1/1.</text>
</comment>
<feature type="region of interest" description="NMP" evidence="5">
    <location>
        <begin position="31"/>
        <end position="60"/>
    </location>
</feature>
<evidence type="ECO:0000313" key="10">
    <source>
        <dbReference type="Proteomes" id="UP000595362"/>
    </source>
</evidence>
<proteinExistence type="inferred from homology"/>
<keyword evidence="1 5" id="KW-0808">Transferase</keyword>
<name>A0A7T5UH96_9BACT</name>
<dbReference type="Gene3D" id="3.40.50.300">
    <property type="entry name" value="P-loop containing nucleotide triphosphate hydrolases"/>
    <property type="match status" value="1"/>
</dbReference>
<dbReference type="NCBIfam" id="NF011100">
    <property type="entry name" value="PRK14527.1"/>
    <property type="match status" value="1"/>
</dbReference>
<dbReference type="InterPro" id="IPR000850">
    <property type="entry name" value="Adenylat/UMP-CMP_kin"/>
</dbReference>
<sequence>MINLVLLGPPASGKGTQAKTLMQRFGLAHLSAGQLLRDEIGKQTPLGLSVKDAVDNGRLVPDDLVIQLIACRIQEPDCRNGVLFDGFPRTIYQAQALDALLAGQGTPLSLVIELLADEAVLTARMQQRIGDALAQGLPPRKDDNLQTLQQRLQIYRNETLPVVPYYQRQSIHEAVNAVAAPDVVAGSIDTALRAHGLAPAHPAAAQTMSPAIIKPAPKPEEPKP</sequence>
<dbReference type="Proteomes" id="UP000595362">
    <property type="component" value="Chromosome"/>
</dbReference>
<keyword evidence="4 5" id="KW-0418">Kinase</keyword>
<keyword evidence="2 5" id="KW-0545">Nucleotide biosynthesis</keyword>
<keyword evidence="5" id="KW-0963">Cytoplasm</keyword>
<comment type="catalytic activity">
    <reaction evidence="5 7">
        <text>AMP + ATP = 2 ADP</text>
        <dbReference type="Rhea" id="RHEA:12973"/>
        <dbReference type="ChEBI" id="CHEBI:30616"/>
        <dbReference type="ChEBI" id="CHEBI:456215"/>
        <dbReference type="ChEBI" id="CHEBI:456216"/>
        <dbReference type="EC" id="2.7.4.3"/>
    </reaction>
</comment>
<feature type="binding site" evidence="5">
    <location>
        <begin position="11"/>
        <end position="16"/>
    </location>
    <ligand>
        <name>ATP</name>
        <dbReference type="ChEBI" id="CHEBI:30616"/>
    </ligand>
</feature>
<feature type="binding site" evidence="5">
    <location>
        <begin position="58"/>
        <end position="60"/>
    </location>
    <ligand>
        <name>AMP</name>
        <dbReference type="ChEBI" id="CHEBI:456215"/>
    </ligand>
</feature>
<comment type="similarity">
    <text evidence="5 6">Belongs to the adenylate kinase family.</text>
</comment>
<feature type="binding site" evidence="5">
    <location>
        <begin position="86"/>
        <end position="89"/>
    </location>
    <ligand>
        <name>AMP</name>
        <dbReference type="ChEBI" id="CHEBI:456215"/>
    </ligand>
</feature>
<dbReference type="Pfam" id="PF00406">
    <property type="entry name" value="ADK"/>
    <property type="match status" value="1"/>
</dbReference>
<gene>
    <name evidence="5" type="primary">adk</name>
    <name evidence="9" type="ORF">HYS17_12005</name>
</gene>
<dbReference type="NCBIfam" id="NF001381">
    <property type="entry name" value="PRK00279.1-3"/>
    <property type="match status" value="1"/>
</dbReference>
<evidence type="ECO:0000256" key="1">
    <source>
        <dbReference type="ARBA" id="ARBA00022679"/>
    </source>
</evidence>
<feature type="binding site" evidence="5">
    <location>
        <position position="140"/>
    </location>
    <ligand>
        <name>AMP</name>
        <dbReference type="ChEBI" id="CHEBI:456215"/>
    </ligand>
</feature>
<evidence type="ECO:0000256" key="2">
    <source>
        <dbReference type="ARBA" id="ARBA00022727"/>
    </source>
</evidence>
<organism evidence="9 10">
    <name type="scientific">Micavibrio aeruginosavorus</name>
    <dbReference type="NCBI Taxonomy" id="349221"/>
    <lineage>
        <taxon>Bacteria</taxon>
        <taxon>Pseudomonadati</taxon>
        <taxon>Bdellovibrionota</taxon>
        <taxon>Bdellovibrionia</taxon>
        <taxon>Bdellovibrionales</taxon>
        <taxon>Pseudobdellovibrionaceae</taxon>
        <taxon>Micavibrio</taxon>
    </lineage>
</organism>
<feature type="binding site" evidence="5">
    <location>
        <position position="93"/>
    </location>
    <ligand>
        <name>AMP</name>
        <dbReference type="ChEBI" id="CHEBI:456215"/>
    </ligand>
</feature>
<evidence type="ECO:0000256" key="3">
    <source>
        <dbReference type="ARBA" id="ARBA00022741"/>
    </source>
</evidence>
<dbReference type="GO" id="GO:0004017">
    <property type="term" value="F:AMP kinase activity"/>
    <property type="evidence" value="ECO:0007669"/>
    <property type="project" value="UniProtKB-UniRule"/>
</dbReference>
<dbReference type="UniPathway" id="UPA00588">
    <property type="reaction ID" value="UER00649"/>
</dbReference>
<dbReference type="NCBIfam" id="NF011105">
    <property type="entry name" value="PRK14532.1"/>
    <property type="match status" value="1"/>
</dbReference>
<feature type="binding site" evidence="5">
    <location>
        <position position="179"/>
    </location>
    <ligand>
        <name>ATP</name>
        <dbReference type="ChEBI" id="CHEBI:30616"/>
    </ligand>
</feature>
<dbReference type="InterPro" id="IPR033690">
    <property type="entry name" value="Adenylat_kinase_CS"/>
</dbReference>
<feature type="binding site" evidence="5">
    <location>
        <position position="37"/>
    </location>
    <ligand>
        <name>AMP</name>
        <dbReference type="ChEBI" id="CHEBI:456215"/>
    </ligand>
</feature>
<comment type="subcellular location">
    <subcellularLocation>
        <location evidence="5 7">Cytoplasm</location>
    </subcellularLocation>
</comment>
<evidence type="ECO:0000313" key="9">
    <source>
        <dbReference type="EMBL" id="QQG36190.1"/>
    </source>
</evidence>
<dbReference type="PRINTS" id="PR00094">
    <property type="entry name" value="ADENYLTKNASE"/>
</dbReference>
<feature type="compositionally biased region" description="Low complexity" evidence="8">
    <location>
        <begin position="199"/>
        <end position="215"/>
    </location>
</feature>
<dbReference type="HAMAP" id="MF_00235">
    <property type="entry name" value="Adenylate_kinase_Adk"/>
    <property type="match status" value="1"/>
</dbReference>
<dbReference type="CDD" id="cd01428">
    <property type="entry name" value="ADK"/>
    <property type="match status" value="1"/>
</dbReference>
<feature type="binding site" evidence="5">
    <location>
        <position position="151"/>
    </location>
    <ligand>
        <name>AMP</name>
        <dbReference type="ChEBI" id="CHEBI:456215"/>
    </ligand>
</feature>
<dbReference type="EMBL" id="CP066681">
    <property type="protein sequence ID" value="QQG36190.1"/>
    <property type="molecule type" value="Genomic_DNA"/>
</dbReference>
<dbReference type="InterPro" id="IPR027417">
    <property type="entry name" value="P-loop_NTPase"/>
</dbReference>
<dbReference type="PROSITE" id="PS00113">
    <property type="entry name" value="ADENYLATE_KINASE"/>
    <property type="match status" value="1"/>
</dbReference>
<comment type="subunit">
    <text evidence="5 7">Monomer.</text>
</comment>
<dbReference type="AlphaFoldDB" id="A0A7T5UH96"/>
<evidence type="ECO:0000256" key="4">
    <source>
        <dbReference type="ARBA" id="ARBA00022777"/>
    </source>
</evidence>
<feature type="region of interest" description="Disordered" evidence="8">
    <location>
        <begin position="199"/>
        <end position="224"/>
    </location>
</feature>
<comment type="function">
    <text evidence="5">Catalyzes the reversible transfer of the terminal phosphate group between ATP and AMP. Plays an important role in cellular energy homeostasis and in adenine nucleotide metabolism.</text>
</comment>
<comment type="domain">
    <text evidence="5">Consists of three domains, a large central CORE domain and two small peripheral domains, NMPbind and LID, which undergo movements during catalysis. The LID domain closes over the site of phosphoryl transfer upon ATP binding. Assembling and dissambling the active center during each catalytic cycle provides an effective means to prevent ATP hydrolysis.</text>
</comment>
<dbReference type="SUPFAM" id="SSF52540">
    <property type="entry name" value="P-loop containing nucleoside triphosphate hydrolases"/>
    <property type="match status" value="1"/>
</dbReference>
<keyword evidence="5 7" id="KW-0067">ATP-binding</keyword>
<evidence type="ECO:0000256" key="6">
    <source>
        <dbReference type="RuleBase" id="RU003330"/>
    </source>
</evidence>
<evidence type="ECO:0000256" key="8">
    <source>
        <dbReference type="SAM" id="MobiDB-lite"/>
    </source>
</evidence>
<dbReference type="GO" id="GO:0005524">
    <property type="term" value="F:ATP binding"/>
    <property type="evidence" value="ECO:0007669"/>
    <property type="project" value="UniProtKB-UniRule"/>
</dbReference>
<keyword evidence="3 5" id="KW-0547">Nucleotide-binding</keyword>
<feature type="binding site" evidence="5">
    <location>
        <position position="128"/>
    </location>
    <ligand>
        <name>ATP</name>
        <dbReference type="ChEBI" id="CHEBI:30616"/>
    </ligand>
</feature>
<evidence type="ECO:0000256" key="7">
    <source>
        <dbReference type="RuleBase" id="RU003331"/>
    </source>
</evidence>
<reference evidence="9 10" key="1">
    <citation type="submission" date="2020-07" db="EMBL/GenBank/DDBJ databases">
        <title>Huge and variable diversity of episymbiotic CPR bacteria and DPANN archaea in groundwater ecosystems.</title>
        <authorList>
            <person name="He C.Y."/>
            <person name="Keren R."/>
            <person name="Whittaker M."/>
            <person name="Farag I.F."/>
            <person name="Doudna J."/>
            <person name="Cate J.H.D."/>
            <person name="Banfield J.F."/>
        </authorList>
    </citation>
    <scope>NUCLEOTIDE SEQUENCE [LARGE SCALE GENOMIC DNA]</scope>
    <source>
        <strain evidence="9">NC_groundwater_70_Ag_B-0.1um_54_66</strain>
    </source>
</reference>
<dbReference type="GO" id="GO:0044209">
    <property type="term" value="P:AMP salvage"/>
    <property type="evidence" value="ECO:0007669"/>
    <property type="project" value="UniProtKB-UniRule"/>
</dbReference>
<dbReference type="GO" id="GO:0005737">
    <property type="term" value="C:cytoplasm"/>
    <property type="evidence" value="ECO:0007669"/>
    <property type="project" value="UniProtKB-SubCell"/>
</dbReference>
<accession>A0A7T5UH96</accession>
<comment type="caution">
    <text evidence="5">Lacks conserved residue(s) required for the propagation of feature annotation.</text>
</comment>
<protein>
    <recommendedName>
        <fullName evidence="5 7">Adenylate kinase</fullName>
        <shortName evidence="5">AK</shortName>
        <ecNumber evidence="5 7">2.7.4.3</ecNumber>
    </recommendedName>
    <alternativeName>
        <fullName evidence="5">ATP-AMP transphosphorylase</fullName>
    </alternativeName>
    <alternativeName>
        <fullName evidence="5">ATP:AMP phosphotransferase</fullName>
    </alternativeName>
    <alternativeName>
        <fullName evidence="5">Adenylate monophosphate kinase</fullName>
    </alternativeName>
</protein>
<dbReference type="EC" id="2.7.4.3" evidence="5 7"/>
<evidence type="ECO:0000256" key="5">
    <source>
        <dbReference type="HAMAP-Rule" id="MF_00235"/>
    </source>
</evidence>
<dbReference type="PANTHER" id="PTHR23359">
    <property type="entry name" value="NUCLEOTIDE KINASE"/>
    <property type="match status" value="1"/>
</dbReference>